<evidence type="ECO:0000313" key="3">
    <source>
        <dbReference type="Proteomes" id="UP000184612"/>
    </source>
</evidence>
<dbReference type="Proteomes" id="UP000184612">
    <property type="component" value="Unassembled WGS sequence"/>
</dbReference>
<dbReference type="AlphaFoldDB" id="A0A1M7Y725"/>
<reference evidence="2 3" key="1">
    <citation type="submission" date="2016-12" db="EMBL/GenBank/DDBJ databases">
        <authorList>
            <person name="Song W.-J."/>
            <person name="Kurnit D.M."/>
        </authorList>
    </citation>
    <scope>NUCLEOTIDE SEQUENCE [LARGE SCALE GENOMIC DNA]</scope>
    <source>
        <strain evidence="2 3">DSM 12503</strain>
    </source>
</reference>
<proteinExistence type="predicted"/>
<sequence length="360" mass="41476">MGKYALEHYSPYETYKIRPLPLPKAPANPGRGQYHLVELAWKELEPDRGKYDLIHLKKELSKVHNPVLLIKQTPPSWLKEGKEECFAHLIRRMASALKKEELIGIVVSTEGDEQRVWDAYLEASVGFPLLVDPNQETLVRYFKEMGRPFGLIVNCREDNWIDCCEKFAEYGLSNAWERMPVLLHIEEEIPGPGILRESLRWHAALSNRPMDIGYDFTIRRLTYPKKIAAEGALPVRFWLVNKGSAPCYQEYDFKLCLKGEKERYEFVLNIDRSVWKQGDITHNEIVSLTTLPKGEYILSAGIFFSDGSPMQLDIQAEENGGFYRMGTVEVCQETAVDLVHVWDGFYPDGYYPLEDPKLPD</sequence>
<evidence type="ECO:0000259" key="1">
    <source>
        <dbReference type="Pfam" id="PF16116"/>
    </source>
</evidence>
<name>A0A1M7Y725_9FIRM</name>
<dbReference type="RefSeq" id="WP_073588535.1">
    <property type="nucleotide sequence ID" value="NZ_FRFD01000005.1"/>
</dbReference>
<gene>
    <name evidence="2" type="ORF">SAMN02745217_01819</name>
</gene>
<dbReference type="Pfam" id="PF16116">
    <property type="entry name" value="DUF4832"/>
    <property type="match status" value="1"/>
</dbReference>
<accession>A0A1M7Y725</accession>
<protein>
    <recommendedName>
        <fullName evidence="1">DUF4832 domain-containing protein</fullName>
    </recommendedName>
</protein>
<organism evidence="2 3">
    <name type="scientific">Anaerocolumna xylanovorans DSM 12503</name>
    <dbReference type="NCBI Taxonomy" id="1121345"/>
    <lineage>
        <taxon>Bacteria</taxon>
        <taxon>Bacillati</taxon>
        <taxon>Bacillota</taxon>
        <taxon>Clostridia</taxon>
        <taxon>Lachnospirales</taxon>
        <taxon>Lachnospiraceae</taxon>
        <taxon>Anaerocolumna</taxon>
    </lineage>
</organism>
<dbReference type="InterPro" id="IPR032267">
    <property type="entry name" value="DUF4832"/>
</dbReference>
<dbReference type="EMBL" id="FRFD01000005">
    <property type="protein sequence ID" value="SHO48391.1"/>
    <property type="molecule type" value="Genomic_DNA"/>
</dbReference>
<dbReference type="OrthoDB" id="2527297at2"/>
<feature type="domain" description="DUF4832" evidence="1">
    <location>
        <begin position="211"/>
        <end position="296"/>
    </location>
</feature>
<dbReference type="STRING" id="1121345.SAMN02745217_01819"/>
<evidence type="ECO:0000313" key="2">
    <source>
        <dbReference type="EMBL" id="SHO48391.1"/>
    </source>
</evidence>
<keyword evidence="3" id="KW-1185">Reference proteome</keyword>